<dbReference type="EMBL" id="QRCT01000048">
    <property type="protein sequence ID" value="RDU22756.1"/>
    <property type="molecule type" value="Genomic_DNA"/>
</dbReference>
<proteinExistence type="predicted"/>
<name>A0A371AT57_9FIRM</name>
<sequence length="277" mass="32278">MTTLYYENSKGQIIDFMTFPFRLMSYDGDSYELEYELTESSLGSKINKFKRTLQKKSMTLLIKSDTIEQRRIDMDTFFEITNYDVDNLTPGKLWKNNQYMECYFMAVDNEALSSNSMLLKKTIVIVSENPTWITESKFEYAIASESVGGIDFPFDYAHDYATTVRNDRVINNHYVPIDFVMRIYGACDNPYVYIAGHLYQVNVTLYDNDYLEIDSKKGTIINHKSNGTTINCFNMRNKQSSVFEKIPIGNNFVTWSGQFSFDIILRIERSEPKWSLS</sequence>
<gene>
    <name evidence="1" type="ORF">DWV06_13385</name>
</gene>
<organism evidence="1 2">
    <name type="scientific">Anaerosacchariphilus polymeriproducens</name>
    <dbReference type="NCBI Taxonomy" id="1812858"/>
    <lineage>
        <taxon>Bacteria</taxon>
        <taxon>Bacillati</taxon>
        <taxon>Bacillota</taxon>
        <taxon>Clostridia</taxon>
        <taxon>Lachnospirales</taxon>
        <taxon>Lachnospiraceae</taxon>
        <taxon>Anaerosacchariphilus</taxon>
    </lineage>
</organism>
<reference evidence="1 2" key="1">
    <citation type="submission" date="2018-07" db="EMBL/GenBank/DDBJ databases">
        <title>Anaerosacharophilus polymeroproducens gen. nov. sp. nov., an anaerobic bacterium isolated from salt field.</title>
        <authorList>
            <person name="Kim W."/>
            <person name="Yang S.-H."/>
            <person name="Oh J."/>
            <person name="Lee J.-H."/>
            <person name="Kwon K.K."/>
        </authorList>
    </citation>
    <scope>NUCLEOTIDE SEQUENCE [LARGE SCALE GENOMIC DNA]</scope>
    <source>
        <strain evidence="1 2">MCWD5</strain>
    </source>
</reference>
<dbReference type="AlphaFoldDB" id="A0A371AT57"/>
<keyword evidence="2" id="KW-1185">Reference proteome</keyword>
<dbReference type="RefSeq" id="WP_115482690.1">
    <property type="nucleotide sequence ID" value="NZ_QRCT01000048.1"/>
</dbReference>
<protein>
    <recommendedName>
        <fullName evidence="3">Phage tail protein</fullName>
    </recommendedName>
</protein>
<accession>A0A371AT57</accession>
<comment type="caution">
    <text evidence="1">The sequence shown here is derived from an EMBL/GenBank/DDBJ whole genome shotgun (WGS) entry which is preliminary data.</text>
</comment>
<dbReference type="OrthoDB" id="1779943at2"/>
<evidence type="ECO:0008006" key="3">
    <source>
        <dbReference type="Google" id="ProtNLM"/>
    </source>
</evidence>
<evidence type="ECO:0000313" key="2">
    <source>
        <dbReference type="Proteomes" id="UP000255036"/>
    </source>
</evidence>
<evidence type="ECO:0000313" key="1">
    <source>
        <dbReference type="EMBL" id="RDU22756.1"/>
    </source>
</evidence>
<dbReference type="Proteomes" id="UP000255036">
    <property type="component" value="Unassembled WGS sequence"/>
</dbReference>